<name>A0A8S1IX88_9CHLO</name>
<dbReference type="Pfam" id="PF01454">
    <property type="entry name" value="MAGE"/>
    <property type="match status" value="1"/>
</dbReference>
<evidence type="ECO:0000259" key="2">
    <source>
        <dbReference type="PROSITE" id="PS50838"/>
    </source>
</evidence>
<dbReference type="InterPro" id="IPR041898">
    <property type="entry name" value="MAGE_WH1"/>
</dbReference>
<gene>
    <name evidence="3" type="ORF">OSTQU699_LOCUS4933</name>
</gene>
<proteinExistence type="predicted"/>
<dbReference type="Gene3D" id="1.10.10.1200">
    <property type="entry name" value="MAGE homology domain, winged helix WH1 motif"/>
    <property type="match status" value="1"/>
</dbReference>
<evidence type="ECO:0000313" key="3">
    <source>
        <dbReference type="EMBL" id="CAD7699575.1"/>
    </source>
</evidence>
<dbReference type="PROSITE" id="PS50838">
    <property type="entry name" value="MAGE"/>
    <property type="match status" value="1"/>
</dbReference>
<keyword evidence="4" id="KW-1185">Reference proteome</keyword>
<dbReference type="Gene3D" id="1.10.10.1210">
    <property type="entry name" value="MAGE homology domain, winged helix WH2 motif"/>
    <property type="match status" value="1"/>
</dbReference>
<dbReference type="PANTHER" id="PTHR11736">
    <property type="entry name" value="MELANOMA-ASSOCIATED ANTIGEN MAGE ANTIGEN"/>
    <property type="match status" value="1"/>
</dbReference>
<evidence type="ECO:0000256" key="1">
    <source>
        <dbReference type="SAM" id="MobiDB-lite"/>
    </source>
</evidence>
<feature type="region of interest" description="Disordered" evidence="1">
    <location>
        <begin position="1"/>
        <end position="81"/>
    </location>
</feature>
<dbReference type="InterPro" id="IPR041899">
    <property type="entry name" value="MAGE_WH2"/>
</dbReference>
<reference evidence="3" key="1">
    <citation type="submission" date="2020-12" db="EMBL/GenBank/DDBJ databases">
        <authorList>
            <person name="Iha C."/>
        </authorList>
    </citation>
    <scope>NUCLEOTIDE SEQUENCE</scope>
</reference>
<dbReference type="PANTHER" id="PTHR11736:SF14">
    <property type="entry name" value="NSE3 HOMOLOG, SMC5-SMC6 COMPLEX COMPONENT"/>
    <property type="match status" value="1"/>
</dbReference>
<dbReference type="SMART" id="SM01373">
    <property type="entry name" value="MAGE"/>
    <property type="match status" value="1"/>
</dbReference>
<dbReference type="OrthoDB" id="205198at2759"/>
<dbReference type="EMBL" id="CAJHUC010001059">
    <property type="protein sequence ID" value="CAD7699575.1"/>
    <property type="molecule type" value="Genomic_DNA"/>
</dbReference>
<evidence type="ECO:0000313" key="4">
    <source>
        <dbReference type="Proteomes" id="UP000708148"/>
    </source>
</evidence>
<sequence length="336" mass="36396">GAIIPKWAGAASNARRATSNSRPTAHTPAFTSFDAPPLQTMNGFPEMEGPSRPPQRRKAKRARASDEGPSQLPPPGSASGASTLRAIAIDQATARACIDEASAIEREATGRIPETSTGVSSLQLERATCEVVRYMLFKWSSSHGAPINKAEVAEVIQKTLGEGIPSRNVTPNAMARAQARLAKVYGLHMKELQKTKARHSGPSQSSGSSAQSVYVLRTLLPRQLRPLVQDEREAALRSLAIVVVGLLRLSGAGNKMAKGALWEHLQGLGLMPNEQHEVFGDWEKLITETLVKRRYIILEHKSKGTDQDEVFMLAENGADAISENDVKDILDALRNQ</sequence>
<accession>A0A8S1IX88</accession>
<dbReference type="InterPro" id="IPR037445">
    <property type="entry name" value="MAGE"/>
</dbReference>
<dbReference type="Proteomes" id="UP000708148">
    <property type="component" value="Unassembled WGS sequence"/>
</dbReference>
<feature type="compositionally biased region" description="Low complexity" evidence="1">
    <location>
        <begin position="8"/>
        <end position="22"/>
    </location>
</feature>
<feature type="non-terminal residue" evidence="3">
    <location>
        <position position="336"/>
    </location>
</feature>
<protein>
    <recommendedName>
        <fullName evidence="2">MAGE domain-containing protein</fullName>
    </recommendedName>
</protein>
<dbReference type="AlphaFoldDB" id="A0A8S1IX88"/>
<feature type="domain" description="MAGE" evidence="2">
    <location>
        <begin position="167"/>
        <end position="336"/>
    </location>
</feature>
<dbReference type="GO" id="GO:0005634">
    <property type="term" value="C:nucleus"/>
    <property type="evidence" value="ECO:0007669"/>
    <property type="project" value="TreeGrafter"/>
</dbReference>
<dbReference type="InterPro" id="IPR002190">
    <property type="entry name" value="MHD_dom"/>
</dbReference>
<comment type="caution">
    <text evidence="3">The sequence shown here is derived from an EMBL/GenBank/DDBJ whole genome shotgun (WGS) entry which is preliminary data.</text>
</comment>
<organism evidence="3 4">
    <name type="scientific">Ostreobium quekettii</name>
    <dbReference type="NCBI Taxonomy" id="121088"/>
    <lineage>
        <taxon>Eukaryota</taxon>
        <taxon>Viridiplantae</taxon>
        <taxon>Chlorophyta</taxon>
        <taxon>core chlorophytes</taxon>
        <taxon>Ulvophyceae</taxon>
        <taxon>TCBD clade</taxon>
        <taxon>Bryopsidales</taxon>
        <taxon>Ostreobineae</taxon>
        <taxon>Ostreobiaceae</taxon>
        <taxon>Ostreobium</taxon>
    </lineage>
</organism>